<feature type="compositionally biased region" description="Polar residues" evidence="1">
    <location>
        <begin position="246"/>
        <end position="255"/>
    </location>
</feature>
<dbReference type="SMART" id="SM00384">
    <property type="entry name" value="AT_hook"/>
    <property type="match status" value="3"/>
</dbReference>
<name>A0AA39XSD4_9PEZI</name>
<feature type="compositionally biased region" description="Basic residues" evidence="1">
    <location>
        <begin position="1"/>
        <end position="11"/>
    </location>
</feature>
<dbReference type="InterPro" id="IPR025212">
    <property type="entry name" value="CAD_CENP-Q"/>
</dbReference>
<gene>
    <name evidence="2" type="ORF">B0T16DRAFT_423066</name>
</gene>
<reference evidence="2" key="1">
    <citation type="submission" date="2023-06" db="EMBL/GenBank/DDBJ databases">
        <title>Genome-scale phylogeny and comparative genomics of the fungal order Sordariales.</title>
        <authorList>
            <consortium name="Lawrence Berkeley National Laboratory"/>
            <person name="Hensen N."/>
            <person name="Bonometti L."/>
            <person name="Westerberg I."/>
            <person name="Brannstrom I.O."/>
            <person name="Guillou S."/>
            <person name="Cros-Aarteil S."/>
            <person name="Calhoun S."/>
            <person name="Haridas S."/>
            <person name="Kuo A."/>
            <person name="Mondo S."/>
            <person name="Pangilinan J."/>
            <person name="Riley R."/>
            <person name="Labutti K."/>
            <person name="Andreopoulos B."/>
            <person name="Lipzen A."/>
            <person name="Chen C."/>
            <person name="Yanf M."/>
            <person name="Daum C."/>
            <person name="Ng V."/>
            <person name="Clum A."/>
            <person name="Steindorff A."/>
            <person name="Ohm R."/>
            <person name="Martin F."/>
            <person name="Silar P."/>
            <person name="Natvig D."/>
            <person name="Lalanne C."/>
            <person name="Gautier V."/>
            <person name="Ament-Velasquez S.L."/>
            <person name="Kruys A."/>
            <person name="Hutchinson M.I."/>
            <person name="Powell A.J."/>
            <person name="Barry K."/>
            <person name="Miller A.N."/>
            <person name="Grigoriev I.V."/>
            <person name="Debuchy R."/>
            <person name="Gladieux P."/>
            <person name="Thoren M.H."/>
            <person name="Johannesson H."/>
        </authorList>
    </citation>
    <scope>NUCLEOTIDE SEQUENCE</scope>
    <source>
        <strain evidence="2">SMH2532-1</strain>
    </source>
</reference>
<proteinExistence type="predicted"/>
<evidence type="ECO:0000313" key="2">
    <source>
        <dbReference type="EMBL" id="KAK0639362.1"/>
    </source>
</evidence>
<keyword evidence="3" id="KW-1185">Reference proteome</keyword>
<dbReference type="AlphaFoldDB" id="A0AA39XSD4"/>
<feature type="compositionally biased region" description="Basic and acidic residues" evidence="1">
    <location>
        <begin position="60"/>
        <end position="71"/>
    </location>
</feature>
<sequence length="572" mass="62258">MSEPKKRGRPRKSVDSAPKSPAIEETTKPRKRGRPAKSQDAEPEEAPAEEQRPRKRIRGGKAEQALEKPEQQAKVVGKAKGNTSGKRAEKNTAGELAETSARRSGRDRRSADDSPWWAQKSAQDSAPAEQPQIEAQAANQHVKRTQKSPREKVDKVTKKPSTAKPPPKKAPPTEPQPTKSGKPSAPLPAEGSGVRRSTRDRHSADGKPWWSSQAEGEASNDPQPEKAASGRPKKSDPDRPALGETAVSQAQNKTRQPPGGKGGRRMSGAERQGPQKSDNAGSEPKQRHRKSDKDEPAASEPPAAPVPKYCHLASRTRQIPRSAIAAKWDALDDGTIAAIDSIVTDATRPILFRLRDRDQRYQQAQTILRTFAKRLHTKLVKGMPFPPPSTGTATGRGAGNAAASGHEAELDFERTVDAIQALEKTLDPLLHSVALLTAEKEREEAALEREYRVLKTLETNARAEARSWRERGKRDHVLAPELRPVDDVAGGGEERLELVDTKTPIGGGVFEGLEGEELLGLSKQIGSHMESMKGNLQQIDGVLPAIVKTRAALQGVLHRYLDPLQYDQAVLG</sequence>
<feature type="compositionally biased region" description="Low complexity" evidence="1">
    <location>
        <begin position="390"/>
        <end position="405"/>
    </location>
</feature>
<feature type="compositionally biased region" description="Basic and acidic residues" evidence="1">
    <location>
        <begin position="148"/>
        <end position="157"/>
    </location>
</feature>
<dbReference type="GO" id="GO:0003677">
    <property type="term" value="F:DNA binding"/>
    <property type="evidence" value="ECO:0007669"/>
    <property type="project" value="InterPro"/>
</dbReference>
<comment type="caution">
    <text evidence="2">The sequence shown here is derived from an EMBL/GenBank/DDBJ whole genome shotgun (WGS) entry which is preliminary data.</text>
</comment>
<accession>A0AA39XSD4</accession>
<feature type="region of interest" description="Disordered" evidence="1">
    <location>
        <begin position="382"/>
        <end position="406"/>
    </location>
</feature>
<dbReference type="Proteomes" id="UP001174936">
    <property type="component" value="Unassembled WGS sequence"/>
</dbReference>
<organism evidence="2 3">
    <name type="scientific">Cercophora newfieldiana</name>
    <dbReference type="NCBI Taxonomy" id="92897"/>
    <lineage>
        <taxon>Eukaryota</taxon>
        <taxon>Fungi</taxon>
        <taxon>Dikarya</taxon>
        <taxon>Ascomycota</taxon>
        <taxon>Pezizomycotina</taxon>
        <taxon>Sordariomycetes</taxon>
        <taxon>Sordariomycetidae</taxon>
        <taxon>Sordariales</taxon>
        <taxon>Lasiosphaeriaceae</taxon>
        <taxon>Cercophora</taxon>
    </lineage>
</organism>
<dbReference type="Pfam" id="PF13094">
    <property type="entry name" value="CENP-Q"/>
    <property type="match status" value="1"/>
</dbReference>
<dbReference type="EMBL" id="JAULSV010000007">
    <property type="protein sequence ID" value="KAK0639362.1"/>
    <property type="molecule type" value="Genomic_DNA"/>
</dbReference>
<evidence type="ECO:0000313" key="3">
    <source>
        <dbReference type="Proteomes" id="UP001174936"/>
    </source>
</evidence>
<dbReference type="InterPro" id="IPR017956">
    <property type="entry name" value="AT_hook_DNA-bd_motif"/>
</dbReference>
<evidence type="ECO:0000256" key="1">
    <source>
        <dbReference type="SAM" id="MobiDB-lite"/>
    </source>
</evidence>
<feature type="compositionally biased region" description="Pro residues" evidence="1">
    <location>
        <begin position="163"/>
        <end position="175"/>
    </location>
</feature>
<feature type="compositionally biased region" description="Low complexity" evidence="1">
    <location>
        <begin position="126"/>
        <end position="140"/>
    </location>
</feature>
<protein>
    <submittedName>
        <fullName evidence="2">CENP-Q, a CENPA-CAD centromere complex subunit-domain-containing protein</fullName>
    </submittedName>
</protein>
<feature type="region of interest" description="Disordered" evidence="1">
    <location>
        <begin position="1"/>
        <end position="310"/>
    </location>
</feature>